<accession>K6YJ39</accession>
<dbReference type="STRING" id="493475.GARC_1207"/>
<gene>
    <name evidence="3" type="ORF">GARC_1207</name>
</gene>
<dbReference type="AlphaFoldDB" id="K6YJ39"/>
<sequence>MRVLCLFCFFISYVATSQTCLPDFDASLTIDEFVDNANGTVTDVSLGLVWMRCSLGQTWENETCTGDASELTWQQALQAAHGYKYAEQLGWRVPNMKELASLTERSCVRPAINEFFFPNTSSDDYWTSTPSVVDPKRAWVIAFFNSSNSLKDKKRFVFTRLVKTAD</sequence>
<dbReference type="InterPro" id="IPR011460">
    <property type="entry name" value="Lcl_C"/>
</dbReference>
<evidence type="ECO:0000259" key="2">
    <source>
        <dbReference type="Pfam" id="PF07603"/>
    </source>
</evidence>
<dbReference type="OrthoDB" id="9793251at2"/>
<keyword evidence="4" id="KW-1185">Reference proteome</keyword>
<protein>
    <recommendedName>
        <fullName evidence="2">Lcl C-terminal domain-containing protein</fullName>
    </recommendedName>
</protein>
<evidence type="ECO:0000313" key="3">
    <source>
        <dbReference type="EMBL" id="GAC18187.1"/>
    </source>
</evidence>
<dbReference type="RefSeq" id="WP_007617744.1">
    <property type="nucleotide sequence ID" value="NZ_BAEO01000014.1"/>
</dbReference>
<reference evidence="3 4" key="1">
    <citation type="journal article" date="2017" name="Antonie Van Leeuwenhoek">
        <title>Rhizobium rhizosphaerae sp. nov., a novel species isolated from rice rhizosphere.</title>
        <authorList>
            <person name="Zhao J.J."/>
            <person name="Zhang J."/>
            <person name="Zhang R.J."/>
            <person name="Zhang C.W."/>
            <person name="Yin H.Q."/>
            <person name="Zhang X.X."/>
        </authorList>
    </citation>
    <scope>NUCLEOTIDE SEQUENCE [LARGE SCALE GENOMIC DNA]</scope>
    <source>
        <strain evidence="3 4">BSs20135</strain>
    </source>
</reference>
<feature type="signal peptide" evidence="1">
    <location>
        <begin position="1"/>
        <end position="17"/>
    </location>
</feature>
<keyword evidence="1" id="KW-0732">Signal</keyword>
<dbReference type="PANTHER" id="PTHR35812:SF1">
    <property type="entry name" value="LIPOPROTEIN"/>
    <property type="match status" value="1"/>
</dbReference>
<dbReference type="eggNOG" id="COG0515">
    <property type="taxonomic scope" value="Bacteria"/>
</dbReference>
<comment type="caution">
    <text evidence="3">The sequence shown here is derived from an EMBL/GenBank/DDBJ whole genome shotgun (WGS) entry which is preliminary data.</text>
</comment>
<feature type="domain" description="Lcl C-terminal" evidence="2">
    <location>
        <begin position="39"/>
        <end position="162"/>
    </location>
</feature>
<dbReference type="Proteomes" id="UP000006327">
    <property type="component" value="Unassembled WGS sequence"/>
</dbReference>
<dbReference type="EMBL" id="BAEO01000014">
    <property type="protein sequence ID" value="GAC18187.1"/>
    <property type="molecule type" value="Genomic_DNA"/>
</dbReference>
<feature type="chain" id="PRO_5003897498" description="Lcl C-terminal domain-containing protein" evidence="1">
    <location>
        <begin position="18"/>
        <end position="166"/>
    </location>
</feature>
<evidence type="ECO:0000256" key="1">
    <source>
        <dbReference type="SAM" id="SignalP"/>
    </source>
</evidence>
<dbReference type="PANTHER" id="PTHR35812">
    <property type="entry name" value="LIPOPROTEIN"/>
    <property type="match status" value="1"/>
</dbReference>
<evidence type="ECO:0000313" key="4">
    <source>
        <dbReference type="Proteomes" id="UP000006327"/>
    </source>
</evidence>
<name>K6YJ39_9ALTE</name>
<organism evidence="3 4">
    <name type="scientific">Paraglaciecola arctica BSs20135</name>
    <dbReference type="NCBI Taxonomy" id="493475"/>
    <lineage>
        <taxon>Bacteria</taxon>
        <taxon>Pseudomonadati</taxon>
        <taxon>Pseudomonadota</taxon>
        <taxon>Gammaproteobacteria</taxon>
        <taxon>Alteromonadales</taxon>
        <taxon>Alteromonadaceae</taxon>
        <taxon>Paraglaciecola</taxon>
    </lineage>
</organism>
<dbReference type="Pfam" id="PF07603">
    <property type="entry name" value="Lcl_C"/>
    <property type="match status" value="1"/>
</dbReference>
<proteinExistence type="predicted"/>